<evidence type="ECO:0000313" key="2">
    <source>
        <dbReference type="Proteomes" id="UP001348817"/>
    </source>
</evidence>
<sequence length="390" mass="42763">MNKFNFNHLLLFIATVIVGVGCDKCDDTDPQDPDDGKKQMFVTSAMTTDTQMTLKSVFFVNERLGYATGGDPLMYPKSRCVILKTVDGGENWNTVWDKTYDHPGVIAESVYATSEDDVFVAYSNAAIFRSGDAGASWEKVCDYSHKKSRLTGIAFSDANNGMAVGNLSNGTEGYILTTSDGGEHWDDPLDPHWRKSSTESNVLKEAVKNNPFSSINFFHGNQMEVTTYLTGGLLNRGVVTSHQKSSDQWNVMEPNNPTAPRFEDLAVEYKFIVAVGSNGVISGNNEKGAMYASKDGAGAQWLPIDYGADNKLKAVGLKNNTIVAVGWNKANNLTKPEFVTVSLDKGDTWQRIQHDHVTAGWEDVFMVSDKKIFMVGSKGLIMKLEINAGS</sequence>
<reference evidence="1 2" key="1">
    <citation type="submission" date="2021-12" db="EMBL/GenBank/DDBJ databases">
        <title>Genome sequencing of bacteria with rrn-lacking chromosome and rrn-plasmid.</title>
        <authorList>
            <person name="Anda M."/>
            <person name="Iwasaki W."/>
        </authorList>
    </citation>
    <scope>NUCLEOTIDE SEQUENCE [LARGE SCALE GENOMIC DNA]</scope>
    <source>
        <strain evidence="1 2">DSM 100852</strain>
    </source>
</reference>
<name>A0AAU9D082_9BACT</name>
<evidence type="ECO:0008006" key="3">
    <source>
        <dbReference type="Google" id="ProtNLM"/>
    </source>
</evidence>
<accession>A0AAU9D082</accession>
<proteinExistence type="predicted"/>
<dbReference type="Gene3D" id="2.130.10.10">
    <property type="entry name" value="YVTN repeat-like/Quinoprotein amine dehydrogenase"/>
    <property type="match status" value="1"/>
</dbReference>
<keyword evidence="2" id="KW-1185">Reference proteome</keyword>
<dbReference type="PROSITE" id="PS51257">
    <property type="entry name" value="PROKAR_LIPOPROTEIN"/>
    <property type="match status" value="1"/>
</dbReference>
<dbReference type="SUPFAM" id="SSF110296">
    <property type="entry name" value="Oligoxyloglucan reducing end-specific cellobiohydrolase"/>
    <property type="match status" value="2"/>
</dbReference>
<protein>
    <recommendedName>
        <fullName evidence="3">Photosynthesis system II assembly factor Ycf48/Hcf136-like domain-containing protein</fullName>
    </recommendedName>
</protein>
<gene>
    <name evidence="1" type="ORF">FUAX_18000</name>
</gene>
<dbReference type="KEGG" id="fax:FUAX_18000"/>
<dbReference type="InterPro" id="IPR015943">
    <property type="entry name" value="WD40/YVTN_repeat-like_dom_sf"/>
</dbReference>
<evidence type="ECO:0000313" key="1">
    <source>
        <dbReference type="EMBL" id="BDD09368.1"/>
    </source>
</evidence>
<dbReference type="RefSeq" id="WP_338394577.1">
    <property type="nucleotide sequence ID" value="NZ_AP025314.1"/>
</dbReference>
<dbReference type="EMBL" id="AP025314">
    <property type="protein sequence ID" value="BDD09368.1"/>
    <property type="molecule type" value="Genomic_DNA"/>
</dbReference>
<dbReference type="AlphaFoldDB" id="A0AAU9D082"/>
<dbReference type="PANTHER" id="PTHR47199">
    <property type="entry name" value="PHOTOSYSTEM II STABILITY/ASSEMBLY FACTOR HCF136, CHLOROPLASTIC"/>
    <property type="match status" value="1"/>
</dbReference>
<dbReference type="Proteomes" id="UP001348817">
    <property type="component" value="Chromosome"/>
</dbReference>
<organism evidence="1 2">
    <name type="scientific">Fulvitalea axinellae</name>
    <dbReference type="NCBI Taxonomy" id="1182444"/>
    <lineage>
        <taxon>Bacteria</taxon>
        <taxon>Pseudomonadati</taxon>
        <taxon>Bacteroidota</taxon>
        <taxon>Cytophagia</taxon>
        <taxon>Cytophagales</taxon>
        <taxon>Persicobacteraceae</taxon>
        <taxon>Fulvitalea</taxon>
    </lineage>
</organism>
<dbReference type="PANTHER" id="PTHR47199:SF2">
    <property type="entry name" value="PHOTOSYSTEM II STABILITY_ASSEMBLY FACTOR HCF136, CHLOROPLASTIC"/>
    <property type="match status" value="1"/>
</dbReference>